<evidence type="ECO:0000313" key="7">
    <source>
        <dbReference type="EMBL" id="KAI5388849.1"/>
    </source>
</evidence>
<dbReference type="Gramene" id="Psat7g143080.1">
    <property type="protein sequence ID" value="Psat7g143080.1.cds"/>
    <property type="gene ID" value="Psat7g143080"/>
</dbReference>
<dbReference type="GO" id="GO:0042273">
    <property type="term" value="P:ribosomal large subunit biogenesis"/>
    <property type="evidence" value="ECO:0007669"/>
    <property type="project" value="TreeGrafter"/>
</dbReference>
<sequence length="164" mass="19613">MRLEKCWFCSSTVYPGHGIQFVRNDAKIFRFCRSKCHKNFKMKRNPRKVKWTKAYRRVHGKDMTQDSTFEFERKRNRPERYDRNLANSVLNAIPKIDKIRVAREKTHHANRMKGKKEKERMEGARELEQSIHMLPIPKVKVDEPLKIKVAVSQQQSEQNLAMEE</sequence>
<accession>A0A9D4VU18</accession>
<dbReference type="InterPro" id="IPR000988">
    <property type="entry name" value="Ribosomal_eL24-rel_N"/>
</dbReference>
<dbReference type="InterPro" id="IPR011017">
    <property type="entry name" value="TRASH_dom"/>
</dbReference>
<dbReference type="SUPFAM" id="SSF57716">
    <property type="entry name" value="Glucocorticoid receptor-like (DNA-binding domain)"/>
    <property type="match status" value="1"/>
</dbReference>
<proteinExistence type="inferred from homology"/>
<dbReference type="Pfam" id="PF01246">
    <property type="entry name" value="Ribosomal_L24e"/>
    <property type="match status" value="1"/>
</dbReference>
<dbReference type="CDD" id="cd00472">
    <property type="entry name" value="Ribosomal_L24e_L24"/>
    <property type="match status" value="1"/>
</dbReference>
<dbReference type="InterPro" id="IPR038630">
    <property type="entry name" value="L24e/L24_sf"/>
</dbReference>
<dbReference type="EMBL" id="JAMSHJ010000007">
    <property type="protein sequence ID" value="KAI5388850.1"/>
    <property type="molecule type" value="Genomic_DNA"/>
</dbReference>
<keyword evidence="4" id="KW-0539">Nucleus</keyword>
<dbReference type="PROSITE" id="PS01073">
    <property type="entry name" value="RIBOSOMAL_L24E"/>
    <property type="match status" value="1"/>
</dbReference>
<gene>
    <name evidence="7" type="ORF">KIW84_074489</name>
</gene>
<dbReference type="GO" id="GO:0003735">
    <property type="term" value="F:structural constituent of ribosome"/>
    <property type="evidence" value="ECO:0007669"/>
    <property type="project" value="InterPro"/>
</dbReference>
<feature type="compositionally biased region" description="Basic residues" evidence="5">
    <location>
        <begin position="105"/>
        <end position="115"/>
    </location>
</feature>
<reference evidence="7 8" key="1">
    <citation type="journal article" date="2022" name="Nat. Genet.">
        <title>Improved pea reference genome and pan-genome highlight genomic features and evolutionary characteristics.</title>
        <authorList>
            <person name="Yang T."/>
            <person name="Liu R."/>
            <person name="Luo Y."/>
            <person name="Hu S."/>
            <person name="Wang D."/>
            <person name="Wang C."/>
            <person name="Pandey M.K."/>
            <person name="Ge S."/>
            <person name="Xu Q."/>
            <person name="Li N."/>
            <person name="Li G."/>
            <person name="Huang Y."/>
            <person name="Saxena R.K."/>
            <person name="Ji Y."/>
            <person name="Li M."/>
            <person name="Yan X."/>
            <person name="He Y."/>
            <person name="Liu Y."/>
            <person name="Wang X."/>
            <person name="Xiang C."/>
            <person name="Varshney R.K."/>
            <person name="Ding H."/>
            <person name="Gao S."/>
            <person name="Zong X."/>
        </authorList>
    </citation>
    <scope>NUCLEOTIDE SEQUENCE [LARGE SCALE GENOMIC DNA]</scope>
    <source>
        <strain evidence="7 8">cv. Zhongwan 6</strain>
    </source>
</reference>
<comment type="caution">
    <text evidence="7">The sequence shown here is derived from an EMBL/GenBank/DDBJ whole genome shotgun (WGS) entry which is preliminary data.</text>
</comment>
<evidence type="ECO:0000256" key="3">
    <source>
        <dbReference type="ARBA" id="ARBA00022517"/>
    </source>
</evidence>
<organism evidence="7 8">
    <name type="scientific">Pisum sativum</name>
    <name type="common">Garden pea</name>
    <name type="synonym">Lathyrus oleraceus</name>
    <dbReference type="NCBI Taxonomy" id="3888"/>
    <lineage>
        <taxon>Eukaryota</taxon>
        <taxon>Viridiplantae</taxon>
        <taxon>Streptophyta</taxon>
        <taxon>Embryophyta</taxon>
        <taxon>Tracheophyta</taxon>
        <taxon>Spermatophyta</taxon>
        <taxon>Magnoliopsida</taxon>
        <taxon>eudicotyledons</taxon>
        <taxon>Gunneridae</taxon>
        <taxon>Pentapetalae</taxon>
        <taxon>rosids</taxon>
        <taxon>fabids</taxon>
        <taxon>Fabales</taxon>
        <taxon>Fabaceae</taxon>
        <taxon>Papilionoideae</taxon>
        <taxon>50 kb inversion clade</taxon>
        <taxon>NPAAA clade</taxon>
        <taxon>Hologalegina</taxon>
        <taxon>IRL clade</taxon>
        <taxon>Fabeae</taxon>
        <taxon>Lathyrus</taxon>
    </lineage>
</organism>
<evidence type="ECO:0000256" key="1">
    <source>
        <dbReference type="ARBA" id="ARBA00004123"/>
    </source>
</evidence>
<dbReference type="PANTHER" id="PTHR10792">
    <property type="entry name" value="60S RIBOSOMAL PROTEIN L24"/>
    <property type="match status" value="1"/>
</dbReference>
<dbReference type="Gramene" id="Psat07G0448900-T1">
    <property type="protein sequence ID" value="KAI5388849.1"/>
    <property type="gene ID" value="KIW84_074489"/>
</dbReference>
<keyword evidence="8" id="KW-1185">Reference proteome</keyword>
<dbReference type="SMART" id="SM00746">
    <property type="entry name" value="TRASH"/>
    <property type="match status" value="1"/>
</dbReference>
<feature type="domain" description="TRASH" evidence="6">
    <location>
        <begin position="6"/>
        <end position="44"/>
    </location>
</feature>
<evidence type="ECO:0000256" key="4">
    <source>
        <dbReference type="ARBA" id="ARBA00023242"/>
    </source>
</evidence>
<dbReference type="GO" id="GO:0005730">
    <property type="term" value="C:nucleolus"/>
    <property type="evidence" value="ECO:0007669"/>
    <property type="project" value="TreeGrafter"/>
</dbReference>
<dbReference type="Gramene" id="Psat07G0448900-T2">
    <property type="protein sequence ID" value="KAI5388850.1"/>
    <property type="gene ID" value="KIW84_074489"/>
</dbReference>
<dbReference type="Proteomes" id="UP001058974">
    <property type="component" value="Chromosome 7"/>
</dbReference>
<evidence type="ECO:0000256" key="5">
    <source>
        <dbReference type="SAM" id="MobiDB-lite"/>
    </source>
</evidence>
<comment type="similarity">
    <text evidence="2">Belongs to the eukaryotic ribosomal protein eL24 family.</text>
</comment>
<comment type="subcellular location">
    <subcellularLocation>
        <location evidence="1">Nucleus</location>
    </subcellularLocation>
</comment>
<dbReference type="InterPro" id="IPR023442">
    <property type="entry name" value="Ribosomal_eL24_CS"/>
</dbReference>
<protein>
    <recommendedName>
        <fullName evidence="6">TRASH domain-containing protein</fullName>
    </recommendedName>
</protein>
<dbReference type="EMBL" id="JAMSHJ010000007">
    <property type="protein sequence ID" value="KAI5388849.1"/>
    <property type="molecule type" value="Genomic_DNA"/>
</dbReference>
<evidence type="ECO:0000259" key="6">
    <source>
        <dbReference type="SMART" id="SM00746"/>
    </source>
</evidence>
<evidence type="ECO:0000256" key="2">
    <source>
        <dbReference type="ARBA" id="ARBA00005647"/>
    </source>
</evidence>
<dbReference type="OrthoDB" id="10262490at2759"/>
<dbReference type="InterPro" id="IPR056366">
    <property type="entry name" value="Ribosomal_eL24"/>
</dbReference>
<name>A0A9D4VU18_PEA</name>
<dbReference type="FunFam" id="2.30.170.20:FF:000001">
    <property type="entry name" value="probable ribosome biogenesis protein RLP24"/>
    <property type="match status" value="1"/>
</dbReference>
<keyword evidence="3" id="KW-0690">Ribosome biogenesis</keyword>
<evidence type="ECO:0000313" key="8">
    <source>
        <dbReference type="Proteomes" id="UP001058974"/>
    </source>
</evidence>
<dbReference type="Gene3D" id="2.30.170.20">
    <property type="entry name" value="Ribosomal protein L24e"/>
    <property type="match status" value="1"/>
</dbReference>
<dbReference type="PANTHER" id="PTHR10792:SF8">
    <property type="entry name" value="RIBOSOME BIOGENESIS PROTEIN RLP24-RELATED"/>
    <property type="match status" value="1"/>
</dbReference>
<feature type="region of interest" description="Disordered" evidence="5">
    <location>
        <begin position="103"/>
        <end position="124"/>
    </location>
</feature>
<dbReference type="Gramene" id="PSAT_LOCUS30605_t1">
    <property type="protein sequence ID" value="CAL5212240.1"/>
    <property type="gene ID" value="PSAT_LOCUS30605"/>
</dbReference>
<dbReference type="AlphaFoldDB" id="A0A9D4VU18"/>